<dbReference type="Proteomes" id="UP000479710">
    <property type="component" value="Unassembled WGS sequence"/>
</dbReference>
<organism evidence="1 2">
    <name type="scientific">Oryza meyeriana var. granulata</name>
    <dbReference type="NCBI Taxonomy" id="110450"/>
    <lineage>
        <taxon>Eukaryota</taxon>
        <taxon>Viridiplantae</taxon>
        <taxon>Streptophyta</taxon>
        <taxon>Embryophyta</taxon>
        <taxon>Tracheophyta</taxon>
        <taxon>Spermatophyta</taxon>
        <taxon>Magnoliopsida</taxon>
        <taxon>Liliopsida</taxon>
        <taxon>Poales</taxon>
        <taxon>Poaceae</taxon>
        <taxon>BOP clade</taxon>
        <taxon>Oryzoideae</taxon>
        <taxon>Oryzeae</taxon>
        <taxon>Oryzinae</taxon>
        <taxon>Oryza</taxon>
        <taxon>Oryza meyeriana</taxon>
    </lineage>
</organism>
<gene>
    <name evidence="1" type="ORF">E2562_011046</name>
</gene>
<dbReference type="EMBL" id="SPHZ02000002">
    <property type="protein sequence ID" value="KAF0928951.1"/>
    <property type="molecule type" value="Genomic_DNA"/>
</dbReference>
<name>A0A6G1EWF4_9ORYZ</name>
<proteinExistence type="predicted"/>
<dbReference type="AlphaFoldDB" id="A0A6G1EWF4"/>
<sequence length="77" mass="8695">MEAEDLAGDGRTFKADFTAASVDQLCLRVREKLCEFVDVYTNDNLVTNKYVGESHILLGKHNVLPNYFEQNQAEALD</sequence>
<accession>A0A6G1EWF4</accession>
<keyword evidence="2" id="KW-1185">Reference proteome</keyword>
<protein>
    <submittedName>
        <fullName evidence="1">Uncharacterized protein</fullName>
    </submittedName>
</protein>
<evidence type="ECO:0000313" key="2">
    <source>
        <dbReference type="Proteomes" id="UP000479710"/>
    </source>
</evidence>
<comment type="caution">
    <text evidence="1">The sequence shown here is derived from an EMBL/GenBank/DDBJ whole genome shotgun (WGS) entry which is preliminary data.</text>
</comment>
<reference evidence="1 2" key="1">
    <citation type="submission" date="2019-11" db="EMBL/GenBank/DDBJ databases">
        <title>Whole genome sequence of Oryza granulata.</title>
        <authorList>
            <person name="Li W."/>
        </authorList>
    </citation>
    <scope>NUCLEOTIDE SEQUENCE [LARGE SCALE GENOMIC DNA]</scope>
    <source>
        <strain evidence="2">cv. Menghai</strain>
        <tissue evidence="1">Leaf</tissue>
    </source>
</reference>
<evidence type="ECO:0000313" key="1">
    <source>
        <dbReference type="EMBL" id="KAF0928951.1"/>
    </source>
</evidence>